<name>A0A1G2FZD4_9BACT</name>
<keyword evidence="7 8" id="KW-0472">Membrane</keyword>
<dbReference type="GO" id="GO:0005525">
    <property type="term" value="F:GTP binding"/>
    <property type="evidence" value="ECO:0007669"/>
    <property type="project" value="UniProtKB-UniRule"/>
</dbReference>
<dbReference type="Proteomes" id="UP000177480">
    <property type="component" value="Unassembled WGS sequence"/>
</dbReference>
<evidence type="ECO:0000256" key="2">
    <source>
        <dbReference type="ARBA" id="ARBA00022475"/>
    </source>
</evidence>
<dbReference type="NCBIfam" id="TIGR00231">
    <property type="entry name" value="small_GTP"/>
    <property type="match status" value="1"/>
</dbReference>
<evidence type="ECO:0000256" key="1">
    <source>
        <dbReference type="ARBA" id="ARBA00005454"/>
    </source>
</evidence>
<dbReference type="InterPro" id="IPR000795">
    <property type="entry name" value="T_Tr_GTP-bd_dom"/>
</dbReference>
<comment type="caution">
    <text evidence="10">The sequence shown here is derived from an EMBL/GenBank/DDBJ whole genome shotgun (WGS) entry which is preliminary data.</text>
</comment>
<evidence type="ECO:0000256" key="8">
    <source>
        <dbReference type="HAMAP-Rule" id="MF_00071"/>
    </source>
</evidence>
<dbReference type="Gene3D" id="2.40.30.10">
    <property type="entry name" value="Translation factors"/>
    <property type="match status" value="1"/>
</dbReference>
<dbReference type="InterPro" id="IPR031157">
    <property type="entry name" value="G_TR_CS"/>
</dbReference>
<dbReference type="PANTHER" id="PTHR43512:SF4">
    <property type="entry name" value="TRANSLATION FACTOR GUF1 HOMOLOG, CHLOROPLASTIC"/>
    <property type="match status" value="1"/>
</dbReference>
<dbReference type="CDD" id="cd01890">
    <property type="entry name" value="LepA"/>
    <property type="match status" value="1"/>
</dbReference>
<dbReference type="GO" id="GO:0043022">
    <property type="term" value="F:ribosome binding"/>
    <property type="evidence" value="ECO:0007669"/>
    <property type="project" value="UniProtKB-UniRule"/>
</dbReference>
<keyword evidence="6 8" id="KW-0342">GTP-binding</keyword>
<organism evidence="10 11">
    <name type="scientific">Candidatus Ryanbacteria bacterium RIFCSPHIGHO2_01_FULL_45_22</name>
    <dbReference type="NCBI Taxonomy" id="1802114"/>
    <lineage>
        <taxon>Bacteria</taxon>
        <taxon>Candidatus Ryaniibacteriota</taxon>
    </lineage>
</organism>
<comment type="similarity">
    <text evidence="1 8">Belongs to the TRAFAC class translation factor GTPase superfamily. Classic translation factor GTPase family. LepA subfamily.</text>
</comment>
<dbReference type="InterPro" id="IPR027417">
    <property type="entry name" value="P-loop_NTPase"/>
</dbReference>
<dbReference type="InterPro" id="IPR000640">
    <property type="entry name" value="EFG_V-like"/>
</dbReference>
<dbReference type="Pfam" id="PF00009">
    <property type="entry name" value="GTP_EFTU"/>
    <property type="match status" value="1"/>
</dbReference>
<dbReference type="Gene3D" id="3.30.70.240">
    <property type="match status" value="1"/>
</dbReference>
<dbReference type="EMBL" id="MHNK01000019">
    <property type="protein sequence ID" value="OGZ43207.1"/>
    <property type="molecule type" value="Genomic_DNA"/>
</dbReference>
<evidence type="ECO:0000256" key="7">
    <source>
        <dbReference type="ARBA" id="ARBA00023136"/>
    </source>
</evidence>
<dbReference type="Pfam" id="PF06421">
    <property type="entry name" value="LepA_C"/>
    <property type="match status" value="1"/>
</dbReference>
<dbReference type="Pfam" id="PF14492">
    <property type="entry name" value="EFG_III"/>
    <property type="match status" value="1"/>
</dbReference>
<dbReference type="PANTHER" id="PTHR43512">
    <property type="entry name" value="TRANSLATION FACTOR GUF1-RELATED"/>
    <property type="match status" value="1"/>
</dbReference>
<feature type="binding site" evidence="8">
    <location>
        <begin position="21"/>
        <end position="26"/>
    </location>
    <ligand>
        <name>GTP</name>
        <dbReference type="ChEBI" id="CHEBI:37565"/>
    </ligand>
</feature>
<proteinExistence type="inferred from homology"/>
<evidence type="ECO:0000256" key="4">
    <source>
        <dbReference type="ARBA" id="ARBA00022801"/>
    </source>
</evidence>
<feature type="binding site" evidence="8">
    <location>
        <begin position="137"/>
        <end position="140"/>
    </location>
    <ligand>
        <name>GTP</name>
        <dbReference type="ChEBI" id="CHEBI:37565"/>
    </ligand>
</feature>
<dbReference type="Pfam" id="PF03144">
    <property type="entry name" value="GTP_EFTU_D2"/>
    <property type="match status" value="1"/>
</dbReference>
<dbReference type="InterPro" id="IPR013842">
    <property type="entry name" value="LepA_CTD"/>
</dbReference>
<evidence type="ECO:0000259" key="9">
    <source>
        <dbReference type="PROSITE" id="PS51722"/>
    </source>
</evidence>
<dbReference type="CDD" id="cd03699">
    <property type="entry name" value="EF4_II"/>
    <property type="match status" value="1"/>
</dbReference>
<reference evidence="10 11" key="1">
    <citation type="journal article" date="2016" name="Nat. Commun.">
        <title>Thousands of microbial genomes shed light on interconnected biogeochemical processes in an aquifer system.</title>
        <authorList>
            <person name="Anantharaman K."/>
            <person name="Brown C.T."/>
            <person name="Hug L.A."/>
            <person name="Sharon I."/>
            <person name="Castelle C.J."/>
            <person name="Probst A.J."/>
            <person name="Thomas B.C."/>
            <person name="Singh A."/>
            <person name="Wilkins M.J."/>
            <person name="Karaoz U."/>
            <person name="Brodie E.L."/>
            <person name="Williams K.H."/>
            <person name="Hubbard S.S."/>
            <person name="Banfield J.F."/>
        </authorList>
    </citation>
    <scope>NUCLEOTIDE SEQUENCE [LARGE SCALE GENOMIC DNA]</scope>
</reference>
<feature type="domain" description="Tr-type G" evidence="9">
    <location>
        <begin position="9"/>
        <end position="190"/>
    </location>
</feature>
<keyword evidence="3 8" id="KW-0547">Nucleotide-binding</keyword>
<comment type="subcellular location">
    <subcellularLocation>
        <location evidence="8">Cell membrane</location>
        <topology evidence="8">Peripheral membrane protein</topology>
        <orientation evidence="8">Cytoplasmic side</orientation>
    </subcellularLocation>
</comment>
<dbReference type="GO" id="GO:0003746">
    <property type="term" value="F:translation elongation factor activity"/>
    <property type="evidence" value="ECO:0007669"/>
    <property type="project" value="UniProtKB-UniRule"/>
</dbReference>
<comment type="function">
    <text evidence="8">Required for accurate and efficient protein synthesis under certain stress conditions. May act as a fidelity factor of the translation reaction, by catalyzing a one-codon backward translocation of tRNAs on improperly translocated ribosomes. Back-translocation proceeds from a post-translocation (POST) complex to a pre-translocation (PRE) complex, thus giving elongation factor G a second chance to translocate the tRNAs correctly. Binds to ribosomes in a GTP-dependent manner.</text>
</comment>
<sequence length="612" mass="67395">MKSNTTESSAIRNFVVIAHIDHGKSTLADRFLEVTHTVEARNMKPQLLDQMDLERERGITIKMQPVRMTYGMNGISHILNLIDTPGHIDFSYEVSRALAAVEGAVLLVDATQGVQAQTLTNLHIAQKEGLAVIPVVNKIDAAEARVPETVRELAELLGCSEEHVSRVSGRTGEGVLELLERVAREVPPPKAENDSALRALIFDSTFESHRGVIAYVRVFAGELKKGDKAYLYATKTAFEVKEVGVFKPVLTPKDLLKAGEIGYIVTGVKNPSTVSIGDTIMHARESTDASFQPLPGYAKAQPVVWASLYPETEQDFETLRDALSRLQLNDAAFRFEPESSTALGRSFACGFLGMLHLEIVTERLRREFSLSVVTTSPSIAYEVTRKSGATEIISSATKFPSPAEIVSIREPWITAEVITSEQYLGNILSLIDGYEGHVISSEPLTSGGAASSAHMRMKLTAQLPLREVVSDFFDTLKSVTAGYASFTYEPLGMRPAEVERIDIQVAEEPVPALARMVSRAKAQTIARSLVAKLKEVLPRQLFQVKIQAVINGRIVASETLSAMKKDVTGYLYGGDRSRKMKLWKKQKEGKKRMKSEGKVHIPPEAFLQIMKK</sequence>
<dbReference type="InterPro" id="IPR041095">
    <property type="entry name" value="EFG_II"/>
</dbReference>
<dbReference type="FunFam" id="2.40.30.10:FF:000015">
    <property type="entry name" value="Translation factor GUF1, mitochondrial"/>
    <property type="match status" value="1"/>
</dbReference>
<dbReference type="PROSITE" id="PS00301">
    <property type="entry name" value="G_TR_1"/>
    <property type="match status" value="1"/>
</dbReference>
<dbReference type="PRINTS" id="PR00315">
    <property type="entry name" value="ELONGATNFCT"/>
</dbReference>
<dbReference type="STRING" id="1802114.A2719_00735"/>
<dbReference type="SUPFAM" id="SSF54980">
    <property type="entry name" value="EF-G C-terminal domain-like"/>
    <property type="match status" value="2"/>
</dbReference>
<dbReference type="InterPro" id="IPR006297">
    <property type="entry name" value="EF-4"/>
</dbReference>
<dbReference type="EC" id="3.6.5.n1" evidence="8"/>
<gene>
    <name evidence="8" type="primary">lepA</name>
    <name evidence="10" type="ORF">A2719_00735</name>
</gene>
<evidence type="ECO:0000313" key="11">
    <source>
        <dbReference type="Proteomes" id="UP000177480"/>
    </source>
</evidence>
<dbReference type="NCBIfam" id="TIGR01393">
    <property type="entry name" value="lepA"/>
    <property type="match status" value="1"/>
</dbReference>
<evidence type="ECO:0000256" key="6">
    <source>
        <dbReference type="ARBA" id="ARBA00023134"/>
    </source>
</evidence>
<dbReference type="InterPro" id="IPR004161">
    <property type="entry name" value="EFTu-like_2"/>
</dbReference>
<comment type="catalytic activity">
    <reaction evidence="8">
        <text>GTP + H2O = GDP + phosphate + H(+)</text>
        <dbReference type="Rhea" id="RHEA:19669"/>
        <dbReference type="ChEBI" id="CHEBI:15377"/>
        <dbReference type="ChEBI" id="CHEBI:15378"/>
        <dbReference type="ChEBI" id="CHEBI:37565"/>
        <dbReference type="ChEBI" id="CHEBI:43474"/>
        <dbReference type="ChEBI" id="CHEBI:58189"/>
        <dbReference type="EC" id="3.6.5.n1"/>
    </reaction>
</comment>
<dbReference type="GO" id="GO:0045727">
    <property type="term" value="P:positive regulation of translation"/>
    <property type="evidence" value="ECO:0007669"/>
    <property type="project" value="UniProtKB-UniRule"/>
</dbReference>
<dbReference type="InterPro" id="IPR035647">
    <property type="entry name" value="EFG_III/V"/>
</dbReference>
<dbReference type="Gene3D" id="3.30.70.2570">
    <property type="entry name" value="Elongation factor 4, C-terminal domain"/>
    <property type="match status" value="1"/>
</dbReference>
<evidence type="ECO:0000256" key="5">
    <source>
        <dbReference type="ARBA" id="ARBA00022917"/>
    </source>
</evidence>
<dbReference type="GO" id="GO:0005886">
    <property type="term" value="C:plasma membrane"/>
    <property type="evidence" value="ECO:0007669"/>
    <property type="project" value="UniProtKB-SubCell"/>
</dbReference>
<keyword evidence="10" id="KW-0251">Elongation factor</keyword>
<keyword evidence="2 8" id="KW-1003">Cell membrane</keyword>
<dbReference type="SUPFAM" id="SSF52540">
    <property type="entry name" value="P-loop containing nucleoside triphosphate hydrolases"/>
    <property type="match status" value="1"/>
</dbReference>
<accession>A0A1G2FZD4</accession>
<dbReference type="PROSITE" id="PS51722">
    <property type="entry name" value="G_TR_2"/>
    <property type="match status" value="1"/>
</dbReference>
<dbReference type="GO" id="GO:0003924">
    <property type="term" value="F:GTPase activity"/>
    <property type="evidence" value="ECO:0007669"/>
    <property type="project" value="UniProtKB-UniRule"/>
</dbReference>
<evidence type="ECO:0000256" key="3">
    <source>
        <dbReference type="ARBA" id="ARBA00022741"/>
    </source>
</evidence>
<dbReference type="Gene3D" id="3.40.50.300">
    <property type="entry name" value="P-loop containing nucleotide triphosphate hydrolases"/>
    <property type="match status" value="1"/>
</dbReference>
<dbReference type="HAMAP" id="MF_00071">
    <property type="entry name" value="LepA"/>
    <property type="match status" value="1"/>
</dbReference>
<dbReference type="InterPro" id="IPR005225">
    <property type="entry name" value="Small_GTP-bd"/>
</dbReference>
<keyword evidence="5 8" id="KW-0648">Protein biosynthesis</keyword>
<evidence type="ECO:0000313" key="10">
    <source>
        <dbReference type="EMBL" id="OGZ43207.1"/>
    </source>
</evidence>
<dbReference type="Pfam" id="PF00679">
    <property type="entry name" value="EFG_C"/>
    <property type="match status" value="1"/>
</dbReference>
<dbReference type="Gene3D" id="3.30.70.870">
    <property type="entry name" value="Elongation Factor G (Translational Gtpase), domain 3"/>
    <property type="match status" value="1"/>
</dbReference>
<protein>
    <recommendedName>
        <fullName evidence="8">Elongation factor 4</fullName>
        <shortName evidence="8">EF-4</shortName>
        <ecNumber evidence="8">3.6.5.n1</ecNumber>
    </recommendedName>
    <alternativeName>
        <fullName evidence="8">Ribosomal back-translocase LepA</fullName>
    </alternativeName>
</protein>
<keyword evidence="4 8" id="KW-0378">Hydrolase</keyword>
<dbReference type="AlphaFoldDB" id="A0A1G2FZD4"/>
<dbReference type="InterPro" id="IPR038363">
    <property type="entry name" value="LepA_C_sf"/>
</dbReference>